<comment type="catalytic activity">
    <reaction evidence="4">
        <text>a monoacylglycerol + H2O = glycerol + a fatty acid + H(+)</text>
        <dbReference type="Rhea" id="RHEA:15245"/>
        <dbReference type="ChEBI" id="CHEBI:15377"/>
        <dbReference type="ChEBI" id="CHEBI:15378"/>
        <dbReference type="ChEBI" id="CHEBI:17408"/>
        <dbReference type="ChEBI" id="CHEBI:17754"/>
        <dbReference type="ChEBI" id="CHEBI:28868"/>
    </reaction>
</comment>
<dbReference type="GO" id="GO:0006629">
    <property type="term" value="P:lipid metabolic process"/>
    <property type="evidence" value="ECO:0007669"/>
    <property type="project" value="InterPro"/>
</dbReference>
<keyword evidence="1" id="KW-1015">Disulfide bond</keyword>
<dbReference type="InterPro" id="IPR029058">
    <property type="entry name" value="AB_hydrolase_fold"/>
</dbReference>
<dbReference type="PANTHER" id="PTHR45856">
    <property type="entry name" value="ALPHA/BETA-HYDROLASES SUPERFAMILY PROTEIN"/>
    <property type="match status" value="1"/>
</dbReference>
<evidence type="ECO:0000313" key="8">
    <source>
        <dbReference type="Proteomes" id="UP000053477"/>
    </source>
</evidence>
<evidence type="ECO:0000256" key="3">
    <source>
        <dbReference type="ARBA" id="ARBA00047591"/>
    </source>
</evidence>
<sequence length="326" mass="35763">MARIILTLVFSTLFYLTTAIPSPELVDRASITTLSSDTVDSYKPYAFYSSTAYCSPESIMNWDCGENCNANPHFRPNKTGGDGIRAPFWYMGYDSILNTIIISHHGAAPGEMQKSLHLESNGSNRLSSLNIAGSNFTTLFKPLFDGAPDDIRVHANISTTQLFTASDIFLEWEYAAADERPTITFVDHSSGAALSLLDAVYFALQFPYITDLSPPWTKVKFVGYGLPRVGNQAFADFVDEHITVVDDGKGFVRINNMKDPVPINPSRALGYVHPSGEIHIQASGEWDTCPGQDNPDSQCIRGAVQNDANGNKPDNYCPYDGVMMGC</sequence>
<dbReference type="Pfam" id="PF01764">
    <property type="entry name" value="Lipase_3"/>
    <property type="match status" value="1"/>
</dbReference>
<gene>
    <name evidence="7" type="ORF">SCHPADRAFT_838443</name>
</gene>
<comment type="similarity">
    <text evidence="2">Belongs to the AB hydrolase superfamily. Lipase family. Class 3 subfamily.</text>
</comment>
<dbReference type="PANTHER" id="PTHR45856:SF25">
    <property type="entry name" value="FUNGAL LIPASE-LIKE DOMAIN-CONTAINING PROTEIN"/>
    <property type="match status" value="1"/>
</dbReference>
<keyword evidence="7" id="KW-0378">Hydrolase</keyword>
<organism evidence="7 8">
    <name type="scientific">Schizopora paradoxa</name>
    <dbReference type="NCBI Taxonomy" id="27342"/>
    <lineage>
        <taxon>Eukaryota</taxon>
        <taxon>Fungi</taxon>
        <taxon>Dikarya</taxon>
        <taxon>Basidiomycota</taxon>
        <taxon>Agaricomycotina</taxon>
        <taxon>Agaricomycetes</taxon>
        <taxon>Hymenochaetales</taxon>
        <taxon>Schizoporaceae</taxon>
        <taxon>Schizopora</taxon>
    </lineage>
</organism>
<dbReference type="InterPro" id="IPR051218">
    <property type="entry name" value="Sec_MonoDiacylglyc_Lipase"/>
</dbReference>
<dbReference type="SUPFAM" id="SSF53474">
    <property type="entry name" value="alpha/beta-Hydrolases"/>
    <property type="match status" value="1"/>
</dbReference>
<feature type="signal peptide" evidence="5">
    <location>
        <begin position="1"/>
        <end position="19"/>
    </location>
</feature>
<protein>
    <submittedName>
        <fullName evidence="7">Alpha/beta-hydrolase</fullName>
    </submittedName>
</protein>
<proteinExistence type="inferred from homology"/>
<dbReference type="Proteomes" id="UP000053477">
    <property type="component" value="Unassembled WGS sequence"/>
</dbReference>
<accession>A0A0H2R2X3</accession>
<name>A0A0H2R2X3_9AGAM</name>
<dbReference type="OrthoDB" id="426718at2759"/>
<reference evidence="7 8" key="1">
    <citation type="submission" date="2015-04" db="EMBL/GenBank/DDBJ databases">
        <title>Complete genome sequence of Schizopora paradoxa KUC8140, a cosmopolitan wood degrader in East Asia.</title>
        <authorList>
            <consortium name="DOE Joint Genome Institute"/>
            <person name="Min B."/>
            <person name="Park H."/>
            <person name="Jang Y."/>
            <person name="Kim J.-J."/>
            <person name="Kim K.H."/>
            <person name="Pangilinan J."/>
            <person name="Lipzen A."/>
            <person name="Riley R."/>
            <person name="Grigoriev I.V."/>
            <person name="Spatafora J.W."/>
            <person name="Choi I.-G."/>
        </authorList>
    </citation>
    <scope>NUCLEOTIDE SEQUENCE [LARGE SCALE GENOMIC DNA]</scope>
    <source>
        <strain evidence="7 8">KUC8140</strain>
    </source>
</reference>
<keyword evidence="8" id="KW-1185">Reference proteome</keyword>
<dbReference type="Gene3D" id="3.40.50.1820">
    <property type="entry name" value="alpha/beta hydrolase"/>
    <property type="match status" value="1"/>
</dbReference>
<evidence type="ECO:0000313" key="7">
    <source>
        <dbReference type="EMBL" id="KLO06115.1"/>
    </source>
</evidence>
<feature type="domain" description="Fungal lipase-type" evidence="6">
    <location>
        <begin position="180"/>
        <end position="266"/>
    </location>
</feature>
<evidence type="ECO:0000256" key="4">
    <source>
        <dbReference type="ARBA" id="ARBA00048461"/>
    </source>
</evidence>
<dbReference type="GO" id="GO:0016787">
    <property type="term" value="F:hydrolase activity"/>
    <property type="evidence" value="ECO:0007669"/>
    <property type="project" value="UniProtKB-KW"/>
</dbReference>
<evidence type="ECO:0000259" key="6">
    <source>
        <dbReference type="Pfam" id="PF01764"/>
    </source>
</evidence>
<keyword evidence="5" id="KW-0732">Signal</keyword>
<dbReference type="InParanoid" id="A0A0H2R2X3"/>
<dbReference type="InterPro" id="IPR002921">
    <property type="entry name" value="Fungal_lipase-type"/>
</dbReference>
<evidence type="ECO:0000256" key="2">
    <source>
        <dbReference type="ARBA" id="ARBA00043996"/>
    </source>
</evidence>
<dbReference type="AlphaFoldDB" id="A0A0H2R2X3"/>
<comment type="catalytic activity">
    <reaction evidence="3">
        <text>a diacylglycerol + H2O = a monoacylglycerol + a fatty acid + H(+)</text>
        <dbReference type="Rhea" id="RHEA:32731"/>
        <dbReference type="ChEBI" id="CHEBI:15377"/>
        <dbReference type="ChEBI" id="CHEBI:15378"/>
        <dbReference type="ChEBI" id="CHEBI:17408"/>
        <dbReference type="ChEBI" id="CHEBI:18035"/>
        <dbReference type="ChEBI" id="CHEBI:28868"/>
    </reaction>
</comment>
<dbReference type="EMBL" id="KQ086235">
    <property type="protein sequence ID" value="KLO06115.1"/>
    <property type="molecule type" value="Genomic_DNA"/>
</dbReference>
<dbReference type="CDD" id="cd00519">
    <property type="entry name" value="Lipase_3"/>
    <property type="match status" value="1"/>
</dbReference>
<evidence type="ECO:0000256" key="1">
    <source>
        <dbReference type="ARBA" id="ARBA00023157"/>
    </source>
</evidence>
<feature type="chain" id="PRO_5005201639" evidence="5">
    <location>
        <begin position="20"/>
        <end position="326"/>
    </location>
</feature>
<evidence type="ECO:0000256" key="5">
    <source>
        <dbReference type="SAM" id="SignalP"/>
    </source>
</evidence>